<dbReference type="InterPro" id="IPR006132">
    <property type="entry name" value="Asp/Orn_carbamoyltranf_P-bd"/>
</dbReference>
<evidence type="ECO:0000313" key="4">
    <source>
        <dbReference type="EMBL" id="SVB01523.1"/>
    </source>
</evidence>
<dbReference type="AlphaFoldDB" id="A0A382AKJ1"/>
<organism evidence="4">
    <name type="scientific">marine metagenome</name>
    <dbReference type="NCBI Taxonomy" id="408172"/>
    <lineage>
        <taxon>unclassified sequences</taxon>
        <taxon>metagenomes</taxon>
        <taxon>ecological metagenomes</taxon>
    </lineage>
</organism>
<dbReference type="PANTHER" id="PTHR45753">
    <property type="entry name" value="ORNITHINE CARBAMOYLTRANSFERASE, MITOCHONDRIAL"/>
    <property type="match status" value="1"/>
</dbReference>
<dbReference type="GO" id="GO:0016743">
    <property type="term" value="F:carboxyl- or carbamoyltransferase activity"/>
    <property type="evidence" value="ECO:0007669"/>
    <property type="project" value="InterPro"/>
</dbReference>
<dbReference type="SUPFAM" id="SSF53671">
    <property type="entry name" value="Aspartate/ornithine carbamoyltransferase"/>
    <property type="match status" value="1"/>
</dbReference>
<dbReference type="PRINTS" id="PR00100">
    <property type="entry name" value="AOTCASE"/>
</dbReference>
<proteinExistence type="predicted"/>
<dbReference type="Gene3D" id="3.40.50.1370">
    <property type="entry name" value="Aspartate/ornithine carbamoyltransferase"/>
    <property type="match status" value="3"/>
</dbReference>
<sequence>MSSEKWHLISIEDLDQDGIQEVFQLTQKMKNYPNKYRKKGVGKILTNLFYEPSTRTSSSFHAAMSKLGGETISINDVNYSSVAKGENLEDTIVTMGNYSDIIVLRSKTAGDAQRAAMVSTVPIINAGDGSGEHPTQTLLDLYTIYEKYRRTEGLTITFLGDIENGRTVHSLHRALEHWCKCHFRETYNVDDLPKSDVYYFTRVQKERGSVGSYQLTEQHVKEMPEDCMVMHPFPRNEEIPQWFDNDPRAYYFEQMKNGLYVRMALLSQYLRLSSSDGIATPHHL</sequence>
<dbReference type="GO" id="GO:0016597">
    <property type="term" value="F:amino acid binding"/>
    <property type="evidence" value="ECO:0007669"/>
    <property type="project" value="InterPro"/>
</dbReference>
<reference evidence="4" key="1">
    <citation type="submission" date="2018-05" db="EMBL/GenBank/DDBJ databases">
        <authorList>
            <person name="Lanie J.A."/>
            <person name="Ng W.-L."/>
            <person name="Kazmierczak K.M."/>
            <person name="Andrzejewski T.M."/>
            <person name="Davidsen T.M."/>
            <person name="Wayne K.J."/>
            <person name="Tettelin H."/>
            <person name="Glass J.I."/>
            <person name="Rusch D."/>
            <person name="Podicherti R."/>
            <person name="Tsui H.-C.T."/>
            <person name="Winkler M.E."/>
        </authorList>
    </citation>
    <scope>NUCLEOTIDE SEQUENCE</scope>
</reference>
<gene>
    <name evidence="4" type="ORF">METZ01_LOCUS154377</name>
</gene>
<dbReference type="GO" id="GO:0006520">
    <property type="term" value="P:amino acid metabolic process"/>
    <property type="evidence" value="ECO:0007669"/>
    <property type="project" value="InterPro"/>
</dbReference>
<evidence type="ECO:0000259" key="2">
    <source>
        <dbReference type="Pfam" id="PF00185"/>
    </source>
</evidence>
<dbReference type="InterPro" id="IPR036901">
    <property type="entry name" value="Asp/Orn_carbamoylTrfase_sf"/>
</dbReference>
<dbReference type="PROSITE" id="PS00097">
    <property type="entry name" value="CARBAMOYLTRANSFERASE"/>
    <property type="match status" value="1"/>
</dbReference>
<dbReference type="Pfam" id="PF00185">
    <property type="entry name" value="OTCace"/>
    <property type="match status" value="1"/>
</dbReference>
<dbReference type="UniPathway" id="UPA00070">
    <property type="reaction ID" value="UER00116"/>
</dbReference>
<dbReference type="PANTHER" id="PTHR45753:SF6">
    <property type="entry name" value="ASPARTATE CARBAMOYLTRANSFERASE"/>
    <property type="match status" value="1"/>
</dbReference>
<dbReference type="PRINTS" id="PR00101">
    <property type="entry name" value="ATCASE"/>
</dbReference>
<keyword evidence="1" id="KW-0808">Transferase</keyword>
<dbReference type="GO" id="GO:0044205">
    <property type="term" value="P:'de novo' UMP biosynthetic process"/>
    <property type="evidence" value="ECO:0007669"/>
    <property type="project" value="UniProtKB-UniPathway"/>
</dbReference>
<dbReference type="Pfam" id="PF02729">
    <property type="entry name" value="OTCace_N"/>
    <property type="match status" value="1"/>
</dbReference>
<feature type="domain" description="Aspartate/ornithine carbamoyltransferase Asp/Orn-binding" evidence="2">
    <location>
        <begin position="205"/>
        <end position="267"/>
    </location>
</feature>
<evidence type="ECO:0000259" key="3">
    <source>
        <dbReference type="Pfam" id="PF02729"/>
    </source>
</evidence>
<protein>
    <submittedName>
        <fullName evidence="4">Uncharacterized protein</fullName>
    </submittedName>
</protein>
<dbReference type="InterPro" id="IPR006131">
    <property type="entry name" value="Asp_carbamoyltransf_Asp/Orn-bd"/>
</dbReference>
<name>A0A382AKJ1_9ZZZZ</name>
<dbReference type="InterPro" id="IPR006130">
    <property type="entry name" value="Asp/Orn_carbamoylTrfase"/>
</dbReference>
<feature type="domain" description="Aspartate/ornithine carbamoyltransferase carbamoyl-P binding" evidence="3">
    <location>
        <begin position="7"/>
        <end position="146"/>
    </location>
</feature>
<accession>A0A382AKJ1</accession>
<dbReference type="EMBL" id="UINC01025619">
    <property type="protein sequence ID" value="SVB01523.1"/>
    <property type="molecule type" value="Genomic_DNA"/>
</dbReference>
<evidence type="ECO:0000256" key="1">
    <source>
        <dbReference type="ARBA" id="ARBA00022679"/>
    </source>
</evidence>